<evidence type="ECO:0000256" key="3">
    <source>
        <dbReference type="ARBA" id="ARBA00023016"/>
    </source>
</evidence>
<dbReference type="SUPFAM" id="SSF46785">
    <property type="entry name" value="Winged helix' DNA-binding domain"/>
    <property type="match status" value="1"/>
</dbReference>
<dbReference type="NCBIfam" id="TIGR00331">
    <property type="entry name" value="hrcA"/>
    <property type="match status" value="1"/>
</dbReference>
<comment type="function">
    <text evidence="5">Negative regulator of class I heat shock genes (grpE-dnaK-dnaJ and groELS operons). Prevents heat-shock induction of these operons.</text>
</comment>
<reference evidence="7" key="2">
    <citation type="journal article" date="2012" name="PLoS ONE">
        <title>A Deeply Branching Thermophilic Bacterium with an Ancient Acetyl-CoA Pathway Dominates a Subsurface Ecosystem.</title>
        <authorList>
            <person name="Takami H."/>
            <person name="Noguchi H."/>
            <person name="Takaki Y."/>
            <person name="Uchiyama I."/>
            <person name="Toyoda A."/>
            <person name="Nishi S."/>
            <person name="Chee G.-J."/>
            <person name="Arai W."/>
            <person name="Nunoura T."/>
            <person name="Itoh T."/>
            <person name="Hattori M."/>
            <person name="Takai K."/>
        </authorList>
    </citation>
    <scope>NUCLEOTIDE SEQUENCE</scope>
</reference>
<reference evidence="7" key="1">
    <citation type="journal article" date="2005" name="Environ. Microbiol.">
        <title>Genetic and functional properties of uncultivated thermophilic crenarchaeotes from a subsurface gold mine as revealed by analysis of genome fragments.</title>
        <authorList>
            <person name="Nunoura T."/>
            <person name="Hirayama H."/>
            <person name="Takami H."/>
            <person name="Oida H."/>
            <person name="Nishi S."/>
            <person name="Shimamura S."/>
            <person name="Suzuki Y."/>
            <person name="Inagaki F."/>
            <person name="Takai K."/>
            <person name="Nealson K.H."/>
            <person name="Horikoshi K."/>
        </authorList>
    </citation>
    <scope>NUCLEOTIDE SEQUENCE</scope>
</reference>
<keyword evidence="4 5" id="KW-0804">Transcription</keyword>
<dbReference type="EMBL" id="AP011789">
    <property type="protein sequence ID" value="BAL57944.1"/>
    <property type="molecule type" value="Genomic_DNA"/>
</dbReference>
<dbReference type="InterPro" id="IPR029016">
    <property type="entry name" value="GAF-like_dom_sf"/>
</dbReference>
<feature type="domain" description="Heat-inducible transcription repressor HrcA C-terminal" evidence="6">
    <location>
        <begin position="103"/>
        <end position="319"/>
    </location>
</feature>
<protein>
    <recommendedName>
        <fullName evidence="5">Heat-inducible transcription repressor HrcA</fullName>
    </recommendedName>
</protein>
<dbReference type="InterPro" id="IPR023120">
    <property type="entry name" value="WHTH_transcript_rep_HrcA_IDD"/>
</dbReference>
<dbReference type="HAMAP" id="MF_00081">
    <property type="entry name" value="HrcA"/>
    <property type="match status" value="1"/>
</dbReference>
<name>H5SP58_9BACT</name>
<evidence type="ECO:0000256" key="1">
    <source>
        <dbReference type="ARBA" id="ARBA00022491"/>
    </source>
</evidence>
<dbReference type="InterPro" id="IPR002571">
    <property type="entry name" value="HrcA"/>
</dbReference>
<accession>H5SP58</accession>
<dbReference type="InterPro" id="IPR036390">
    <property type="entry name" value="WH_DNA-bd_sf"/>
</dbReference>
<dbReference type="GO" id="GO:0045892">
    <property type="term" value="P:negative regulation of DNA-templated transcription"/>
    <property type="evidence" value="ECO:0007669"/>
    <property type="project" value="UniProtKB-UniRule"/>
</dbReference>
<dbReference type="InterPro" id="IPR021153">
    <property type="entry name" value="HrcA_C"/>
</dbReference>
<dbReference type="PANTHER" id="PTHR34824">
    <property type="entry name" value="HEAT-INDUCIBLE TRANSCRIPTION REPRESSOR HRCA"/>
    <property type="match status" value="1"/>
</dbReference>
<keyword evidence="1 5" id="KW-0678">Repressor</keyword>
<dbReference type="Pfam" id="PF01628">
    <property type="entry name" value="HrcA"/>
    <property type="match status" value="1"/>
</dbReference>
<dbReference type="GO" id="GO:0003677">
    <property type="term" value="F:DNA binding"/>
    <property type="evidence" value="ECO:0007669"/>
    <property type="project" value="InterPro"/>
</dbReference>
<evidence type="ECO:0000256" key="4">
    <source>
        <dbReference type="ARBA" id="ARBA00023163"/>
    </source>
</evidence>
<keyword evidence="3 5" id="KW-0346">Stress response</keyword>
<proteinExistence type="inferred from homology"/>
<organism evidence="7">
    <name type="scientific">uncultured Acetothermia bacterium</name>
    <dbReference type="NCBI Taxonomy" id="236499"/>
    <lineage>
        <taxon>Bacteria</taxon>
        <taxon>Candidatus Bipolaricaulota</taxon>
        <taxon>environmental samples</taxon>
    </lineage>
</organism>
<dbReference type="AlphaFoldDB" id="H5SP58"/>
<dbReference type="InterPro" id="IPR036388">
    <property type="entry name" value="WH-like_DNA-bd_sf"/>
</dbReference>
<evidence type="ECO:0000256" key="5">
    <source>
        <dbReference type="HAMAP-Rule" id="MF_00081"/>
    </source>
</evidence>
<gene>
    <name evidence="5" type="primary">hrcA</name>
    <name evidence="7" type="ORF">HGMM_F53C10C18</name>
</gene>
<dbReference type="Gene3D" id="3.30.390.60">
    <property type="entry name" value="Heat-inducible transcription repressor hrca homolog, domain 3"/>
    <property type="match status" value="1"/>
</dbReference>
<comment type="similarity">
    <text evidence="5">Belongs to the HrcA family.</text>
</comment>
<evidence type="ECO:0000259" key="6">
    <source>
        <dbReference type="Pfam" id="PF01628"/>
    </source>
</evidence>
<evidence type="ECO:0000256" key="2">
    <source>
        <dbReference type="ARBA" id="ARBA00023015"/>
    </source>
</evidence>
<dbReference type="Gene3D" id="3.30.450.40">
    <property type="match status" value="1"/>
</dbReference>
<dbReference type="SUPFAM" id="SSF55781">
    <property type="entry name" value="GAF domain-like"/>
    <property type="match status" value="1"/>
</dbReference>
<keyword evidence="2 5" id="KW-0805">Transcription regulation</keyword>
<dbReference type="Gene3D" id="1.10.10.10">
    <property type="entry name" value="Winged helix-like DNA-binding domain superfamily/Winged helix DNA-binding domain"/>
    <property type="match status" value="1"/>
</dbReference>
<dbReference type="PANTHER" id="PTHR34824:SF1">
    <property type="entry name" value="HEAT-INDUCIBLE TRANSCRIPTION REPRESSOR HRCA"/>
    <property type="match status" value="1"/>
</dbReference>
<sequence length="343" mass="38517">MDARKRLILKEIVDHYIRTGKAVSSQTILEKYGLSVSSATIRNEMKYLEKHGYITKSWSSSGRIPTAKGYRFFVDWLLELSELARKEQHAILEAYGFQRQRLDELLKQTAFLLASLTGHLGFVLAPRLDQTEFESVTLVKLTPDHALAVIISNLGIIESRVIPTTLPQEQLEKIAALLNRTLRGQQLGLICEQLQASPAEGWADPVTQDACLILQQLLPPHVSKQQLYTEGLLHLLQTVFTWDEAIEEARKLLTLLEDESRFIQAIRQARSASGELTTVIGEEHTVRELRPYSLISLHYGYDGVLGVLGPVRMDYSKVVSTTQYIGNRLRAILTVSKAAALQG</sequence>
<dbReference type="PIRSF" id="PIRSF005485">
    <property type="entry name" value="HrcA"/>
    <property type="match status" value="1"/>
</dbReference>
<evidence type="ECO:0000313" key="7">
    <source>
        <dbReference type="EMBL" id="BAL57944.1"/>
    </source>
</evidence>